<name>A0A9P6JL49_9AGAR</name>
<evidence type="ECO:0000313" key="3">
    <source>
        <dbReference type="Proteomes" id="UP000807306"/>
    </source>
</evidence>
<protein>
    <submittedName>
        <fullName evidence="2">Uncharacterized protein</fullName>
    </submittedName>
</protein>
<reference evidence="2" key="1">
    <citation type="submission" date="2020-11" db="EMBL/GenBank/DDBJ databases">
        <authorList>
            <consortium name="DOE Joint Genome Institute"/>
            <person name="Ahrendt S."/>
            <person name="Riley R."/>
            <person name="Andreopoulos W."/>
            <person name="Labutti K."/>
            <person name="Pangilinan J."/>
            <person name="Ruiz-Duenas F.J."/>
            <person name="Barrasa J.M."/>
            <person name="Sanchez-Garcia M."/>
            <person name="Camarero S."/>
            <person name="Miyauchi S."/>
            <person name="Serrano A."/>
            <person name="Linde D."/>
            <person name="Babiker R."/>
            <person name="Drula E."/>
            <person name="Ayuso-Fernandez I."/>
            <person name="Pacheco R."/>
            <person name="Padilla G."/>
            <person name="Ferreira P."/>
            <person name="Barriuso J."/>
            <person name="Kellner H."/>
            <person name="Castanera R."/>
            <person name="Alfaro M."/>
            <person name="Ramirez L."/>
            <person name="Pisabarro A.G."/>
            <person name="Kuo A."/>
            <person name="Tritt A."/>
            <person name="Lipzen A."/>
            <person name="He G."/>
            <person name="Yan M."/>
            <person name="Ng V."/>
            <person name="Cullen D."/>
            <person name="Martin F."/>
            <person name="Rosso M.-N."/>
            <person name="Henrissat B."/>
            <person name="Hibbett D."/>
            <person name="Martinez A.T."/>
            <person name="Grigoriev I.V."/>
        </authorList>
    </citation>
    <scope>NUCLEOTIDE SEQUENCE</scope>
    <source>
        <strain evidence="2">CBS 506.95</strain>
    </source>
</reference>
<dbReference type="Proteomes" id="UP000807306">
    <property type="component" value="Unassembled WGS sequence"/>
</dbReference>
<dbReference type="AlphaFoldDB" id="A0A9P6JL49"/>
<dbReference type="EMBL" id="MU157897">
    <property type="protein sequence ID" value="KAF9524523.1"/>
    <property type="molecule type" value="Genomic_DNA"/>
</dbReference>
<comment type="caution">
    <text evidence="2">The sequence shown here is derived from an EMBL/GenBank/DDBJ whole genome shotgun (WGS) entry which is preliminary data.</text>
</comment>
<evidence type="ECO:0000313" key="2">
    <source>
        <dbReference type="EMBL" id="KAF9524523.1"/>
    </source>
</evidence>
<feature type="chain" id="PRO_5040451375" evidence="1">
    <location>
        <begin position="21"/>
        <end position="98"/>
    </location>
</feature>
<evidence type="ECO:0000256" key="1">
    <source>
        <dbReference type="SAM" id="SignalP"/>
    </source>
</evidence>
<keyword evidence="3" id="KW-1185">Reference proteome</keyword>
<feature type="signal peptide" evidence="1">
    <location>
        <begin position="1"/>
        <end position="20"/>
    </location>
</feature>
<accession>A0A9P6JL49</accession>
<proteinExistence type="predicted"/>
<organism evidence="2 3">
    <name type="scientific">Crepidotus variabilis</name>
    <dbReference type="NCBI Taxonomy" id="179855"/>
    <lineage>
        <taxon>Eukaryota</taxon>
        <taxon>Fungi</taxon>
        <taxon>Dikarya</taxon>
        <taxon>Basidiomycota</taxon>
        <taxon>Agaricomycotina</taxon>
        <taxon>Agaricomycetes</taxon>
        <taxon>Agaricomycetidae</taxon>
        <taxon>Agaricales</taxon>
        <taxon>Agaricineae</taxon>
        <taxon>Crepidotaceae</taxon>
        <taxon>Crepidotus</taxon>
    </lineage>
</organism>
<keyword evidence="1" id="KW-0732">Signal</keyword>
<sequence length="98" mass="10849">MVKFSSAAFVSLFIIVTVFAAPVRRSVLVKGPSMSQKGIGRVVHKPIAQNKARVVDYSISKDQRLKLINKPPVPPPRMPELSTPLRGITSFMMRSQES</sequence>
<gene>
    <name evidence="2" type="ORF">CPB83DRAFT_861062</name>
</gene>